<dbReference type="Pfam" id="PF07000">
    <property type="entry name" value="DUF1308"/>
    <property type="match status" value="1"/>
</dbReference>
<feature type="domain" description="DUF1308" evidence="2">
    <location>
        <begin position="696"/>
        <end position="755"/>
    </location>
</feature>
<feature type="region of interest" description="Disordered" evidence="1">
    <location>
        <begin position="111"/>
        <end position="168"/>
    </location>
</feature>
<evidence type="ECO:0000313" key="3">
    <source>
        <dbReference type="EMBL" id="KPA79432.1"/>
    </source>
</evidence>
<evidence type="ECO:0000259" key="2">
    <source>
        <dbReference type="Pfam" id="PF07000"/>
    </source>
</evidence>
<gene>
    <name evidence="3" type="ORF">ABB37_05272</name>
</gene>
<protein>
    <recommendedName>
        <fullName evidence="2">DUF1308 domain-containing protein</fullName>
    </recommendedName>
</protein>
<dbReference type="VEuPathDB" id="TriTrypDB:LpyrH10_10_0410"/>
<dbReference type="InterPro" id="IPR010733">
    <property type="entry name" value="DUF1308"/>
</dbReference>
<feature type="compositionally biased region" description="Basic and acidic residues" evidence="1">
    <location>
        <begin position="649"/>
        <end position="665"/>
    </location>
</feature>
<comment type="caution">
    <text evidence="3">The sequence shown here is derived from an EMBL/GenBank/DDBJ whole genome shotgun (WGS) entry which is preliminary data.</text>
</comment>
<feature type="compositionally biased region" description="Low complexity" evidence="1">
    <location>
        <begin position="36"/>
        <end position="50"/>
    </location>
</feature>
<dbReference type="EMBL" id="LGTL01000010">
    <property type="protein sequence ID" value="KPA79432.1"/>
    <property type="molecule type" value="Genomic_DNA"/>
</dbReference>
<feature type="compositionally biased region" description="Basic and acidic residues" evidence="1">
    <location>
        <begin position="51"/>
        <end position="63"/>
    </location>
</feature>
<sequence>MDQLYEAMPIPSFSDEELEQHDSHDVVSGLDISAHGSFSEGSLSSSFSDCSGRRSDGEGEARTSKKSSAAQHNSHHRVFTTSSSPEELYLFLADLLQLAEQLQVRLCTVIPAGPSPSRPRSATSPPPAEWQASNRGNSAFYAGEKTKSAGQDSTAQTTSPSASEGRRDHAFVRAAPCHGAAKLRSRLRKETENLRRAVDGLRAAGCTGNRGSSTGEPIVSPAAFSAAAACAQCNSIAHFEGVVTCVEREHGVTGVYVPMSACVGCPQRRASTSVLSVPISSPAGAAAVAHDTRGTVTPVFADDVSIEVDVVSCSEHRWIKVKTATARNLELEAAALEANGSIPFTDMLLALCERAGRACLPHRRVAHVAVVLLHPPPVPLKAFFEAHRIAWAVLTSKPARAPRLHAHHSPVTAWLPPSSFAPRFVCLDTTALVTLCSQSCFVDAMPLAVRLQRLSPFSVLQEQQRKEAAGCAAVTAVMEPALRTYTRWCTPHALNEDMRGALLREDEVQRSVPPGADDSNLESRTREARVPPSLLHTVDLSWLPPLREAADADHHEPSNTLLDESTLLIELSEQQAREKERRPNWLIADITYEEFRWILETIAGPAEIARATRLLTLVTVVSTGFLRACMLTEQEGAGLSAAEKTGDVVHPPKKEAREPQKKNRDCAGGAAAAEVAAQALFSPSASSSPPPLFSNVEYLRLSGKVSLRNKIVFGFADAVEAIILTSNEQLCHAARAQGVCIEACFHPSRSLTEQKVYRLRRRPGPGKPPAII</sequence>
<reference evidence="3 4" key="1">
    <citation type="submission" date="2015-07" db="EMBL/GenBank/DDBJ databases">
        <title>High-quality genome of monoxenous trypanosomatid Leptomonas pyrrhocoris.</title>
        <authorList>
            <person name="Flegontov P."/>
            <person name="Butenko A."/>
            <person name="Firsov S."/>
            <person name="Vlcek C."/>
            <person name="Logacheva M.D."/>
            <person name="Field M."/>
            <person name="Filatov D."/>
            <person name="Flegontova O."/>
            <person name="Gerasimov E."/>
            <person name="Jackson A.P."/>
            <person name="Kelly S."/>
            <person name="Opperdoes F."/>
            <person name="O'Reilly A."/>
            <person name="Votypka J."/>
            <person name="Yurchenko V."/>
            <person name="Lukes J."/>
        </authorList>
    </citation>
    <scope>NUCLEOTIDE SEQUENCE [LARGE SCALE GENOMIC DNA]</scope>
    <source>
        <strain evidence="3">H10</strain>
    </source>
</reference>
<evidence type="ECO:0000256" key="1">
    <source>
        <dbReference type="SAM" id="MobiDB-lite"/>
    </source>
</evidence>
<dbReference type="AlphaFoldDB" id="A0A0N0VEV5"/>
<feature type="compositionally biased region" description="Polar residues" evidence="1">
    <location>
        <begin position="148"/>
        <end position="162"/>
    </location>
</feature>
<evidence type="ECO:0000313" key="4">
    <source>
        <dbReference type="Proteomes" id="UP000037923"/>
    </source>
</evidence>
<name>A0A0N0VEV5_LEPPY</name>
<proteinExistence type="predicted"/>
<dbReference type="Proteomes" id="UP000037923">
    <property type="component" value="Unassembled WGS sequence"/>
</dbReference>
<dbReference type="OMA" id="EHRWIKV"/>
<accession>A0A0N0VEV5</accession>
<dbReference type="PANTHER" id="PTHR13379">
    <property type="entry name" value="UNCHARACTERIZED DUF1308"/>
    <property type="match status" value="1"/>
</dbReference>
<feature type="region of interest" description="Disordered" evidence="1">
    <location>
        <begin position="649"/>
        <end position="668"/>
    </location>
</feature>
<feature type="region of interest" description="Disordered" evidence="1">
    <location>
        <begin position="1"/>
        <end position="79"/>
    </location>
</feature>
<dbReference type="RefSeq" id="XP_015657871.1">
    <property type="nucleotide sequence ID" value="XM_015803229.1"/>
</dbReference>
<dbReference type="PANTHER" id="PTHR13379:SF0">
    <property type="entry name" value="UPF0415 PROTEIN C7ORF25"/>
    <property type="match status" value="1"/>
</dbReference>
<keyword evidence="4" id="KW-1185">Reference proteome</keyword>
<dbReference type="OrthoDB" id="441890at2759"/>
<organism evidence="3 4">
    <name type="scientific">Leptomonas pyrrhocoris</name>
    <name type="common">Firebug parasite</name>
    <dbReference type="NCBI Taxonomy" id="157538"/>
    <lineage>
        <taxon>Eukaryota</taxon>
        <taxon>Discoba</taxon>
        <taxon>Euglenozoa</taxon>
        <taxon>Kinetoplastea</taxon>
        <taxon>Metakinetoplastina</taxon>
        <taxon>Trypanosomatida</taxon>
        <taxon>Trypanosomatidae</taxon>
        <taxon>Leishmaniinae</taxon>
        <taxon>Leptomonas</taxon>
    </lineage>
</organism>
<feature type="region of interest" description="Disordered" evidence="1">
    <location>
        <begin position="506"/>
        <end position="528"/>
    </location>
</feature>
<dbReference type="GeneID" id="26905562"/>